<evidence type="ECO:0000256" key="2">
    <source>
        <dbReference type="ARBA" id="ARBA00022617"/>
    </source>
</evidence>
<accession>A0AAN9UM58</accession>
<keyword evidence="8" id="KW-1185">Reference proteome</keyword>
<dbReference type="Proteomes" id="UP001320420">
    <property type="component" value="Unassembled WGS sequence"/>
</dbReference>
<evidence type="ECO:0000256" key="1">
    <source>
        <dbReference type="ARBA" id="ARBA00001970"/>
    </source>
</evidence>
<evidence type="ECO:0000256" key="5">
    <source>
        <dbReference type="ARBA" id="ARBA00023239"/>
    </source>
</evidence>
<keyword evidence="2" id="KW-0349">Heme</keyword>
<comment type="caution">
    <text evidence="7">The sequence shown here is derived from an EMBL/GenBank/DDBJ whole genome shotgun (WGS) entry which is preliminary data.</text>
</comment>
<protein>
    <recommendedName>
        <fullName evidence="9">Phenylacetaldoxime dehydratase</fullName>
    </recommendedName>
</protein>
<keyword evidence="3" id="KW-0479">Metal-binding</keyword>
<dbReference type="EMBL" id="JAKJXP020000067">
    <property type="protein sequence ID" value="KAK7750296.1"/>
    <property type="molecule type" value="Genomic_DNA"/>
</dbReference>
<comment type="cofactor">
    <cofactor evidence="1">
        <name>heme b</name>
        <dbReference type="ChEBI" id="CHEBI:60344"/>
    </cofactor>
</comment>
<feature type="region of interest" description="Disordered" evidence="6">
    <location>
        <begin position="1"/>
        <end position="29"/>
    </location>
</feature>
<organism evidence="7 8">
    <name type="scientific">Diatrype stigma</name>
    <dbReference type="NCBI Taxonomy" id="117547"/>
    <lineage>
        <taxon>Eukaryota</taxon>
        <taxon>Fungi</taxon>
        <taxon>Dikarya</taxon>
        <taxon>Ascomycota</taxon>
        <taxon>Pezizomycotina</taxon>
        <taxon>Sordariomycetes</taxon>
        <taxon>Xylariomycetidae</taxon>
        <taxon>Xylariales</taxon>
        <taxon>Diatrypaceae</taxon>
        <taxon>Diatrype</taxon>
    </lineage>
</organism>
<keyword evidence="5" id="KW-0456">Lyase</keyword>
<feature type="region of interest" description="Disordered" evidence="6">
    <location>
        <begin position="138"/>
        <end position="163"/>
    </location>
</feature>
<dbReference type="GO" id="GO:0046872">
    <property type="term" value="F:metal ion binding"/>
    <property type="evidence" value="ECO:0007669"/>
    <property type="project" value="UniProtKB-KW"/>
</dbReference>
<evidence type="ECO:0008006" key="9">
    <source>
        <dbReference type="Google" id="ProtNLM"/>
    </source>
</evidence>
<dbReference type="GO" id="GO:0016829">
    <property type="term" value="F:lyase activity"/>
    <property type="evidence" value="ECO:0007669"/>
    <property type="project" value="UniProtKB-KW"/>
</dbReference>
<name>A0AAN9UM58_9PEZI</name>
<evidence type="ECO:0000256" key="6">
    <source>
        <dbReference type="SAM" id="MobiDB-lite"/>
    </source>
</evidence>
<evidence type="ECO:0000256" key="3">
    <source>
        <dbReference type="ARBA" id="ARBA00022723"/>
    </source>
</evidence>
<gene>
    <name evidence="7" type="ORF">SLS62_007813</name>
</gene>
<dbReference type="Pfam" id="PF13816">
    <property type="entry name" value="Dehydratase_hem"/>
    <property type="match status" value="2"/>
</dbReference>
<dbReference type="InterPro" id="IPR025702">
    <property type="entry name" value="OXD"/>
</dbReference>
<reference evidence="7 8" key="1">
    <citation type="submission" date="2024-02" db="EMBL/GenBank/DDBJ databases">
        <title>De novo assembly and annotation of 12 fungi associated with fruit tree decline syndrome in Ontario, Canada.</title>
        <authorList>
            <person name="Sulman M."/>
            <person name="Ellouze W."/>
            <person name="Ilyukhin E."/>
        </authorList>
    </citation>
    <scope>NUCLEOTIDE SEQUENCE [LARGE SCALE GENOMIC DNA]</scope>
    <source>
        <strain evidence="7 8">M11/M66-122</strain>
    </source>
</reference>
<feature type="compositionally biased region" description="Basic and acidic residues" evidence="6">
    <location>
        <begin position="138"/>
        <end position="148"/>
    </location>
</feature>
<evidence type="ECO:0000256" key="4">
    <source>
        <dbReference type="ARBA" id="ARBA00023004"/>
    </source>
</evidence>
<sequence length="393" mass="42987">MLESAIPAHLRQERTQPARAPSSGLQQPAYPSYSARFPTSAKDLVMAVIGVQYASKSDAEADVETGAGISKLMSFTKHTSSSSSSPTAAPSFAELASATDSRGFFNVAVLAYWTSRATYDAWAAASGFDVWWASLDRPQDEAEEEQGRKGGGGGDGDTNGETRRGWFREVFFPSMDRLETIFTDDQVPEGAGHLGVGSISGPVREHGYWGSMRDRLPIAQTDALAGEKWTGGGTEVGGAERCSRVRVPGKKNLAIIRSGQDWSATRSEERTLYLETMHPVLARGMGFLRDRGGEVGCYSCRFMDVVGEDDQNNDSTDRTFGLAYFDELASLEAWSREHQTHLDIFRGFFRYARSLDNSIGLRLFHEVLVLEPEQQLFEYIGCHGGTGMLASLA</sequence>
<evidence type="ECO:0000313" key="8">
    <source>
        <dbReference type="Proteomes" id="UP001320420"/>
    </source>
</evidence>
<proteinExistence type="predicted"/>
<keyword evidence="4" id="KW-0408">Iron</keyword>
<dbReference type="AlphaFoldDB" id="A0AAN9UM58"/>
<evidence type="ECO:0000313" key="7">
    <source>
        <dbReference type="EMBL" id="KAK7750296.1"/>
    </source>
</evidence>